<dbReference type="EMBL" id="JAMRXG010000001">
    <property type="protein sequence ID" value="MCM6771881.1"/>
    <property type="molecule type" value="Genomic_DNA"/>
</dbReference>
<feature type="DNA-binding region" description="H-T-H motif" evidence="4">
    <location>
        <begin position="28"/>
        <end position="47"/>
    </location>
</feature>
<evidence type="ECO:0000313" key="6">
    <source>
        <dbReference type="EMBL" id="MCM6771881.1"/>
    </source>
</evidence>
<dbReference type="InterPro" id="IPR001647">
    <property type="entry name" value="HTH_TetR"/>
</dbReference>
<sequence>MGRRSTAREQMLNSAAALFRERGVDATSMADVVEHAHAPRGSIYHHFPDGKAQLAEEATRRAGALMGSMIAASLAQGDPVATLRMVVEFFRQQLSASDFRAGCPVAAAALEGGDQPRTRQVAGEAFTSWEQLIAAALWQRGLPMARAESIATMAVAAIEGALLLAKAKRSSEPLDNVESELSGWVRAMVGREGQS</sequence>
<reference evidence="6" key="1">
    <citation type="submission" date="2022-06" db="EMBL/GenBank/DDBJ databases">
        <title>Novel species in genus nocardia.</title>
        <authorList>
            <person name="Li F."/>
        </authorList>
    </citation>
    <scope>NUCLEOTIDE SEQUENCE</scope>
    <source>
        <strain evidence="6">CDC141</strain>
    </source>
</reference>
<evidence type="ECO:0000256" key="2">
    <source>
        <dbReference type="ARBA" id="ARBA00023125"/>
    </source>
</evidence>
<protein>
    <submittedName>
        <fullName evidence="6">TetR/AcrR family transcriptional regulator</fullName>
    </submittedName>
</protein>
<name>A0A9X2IWH1_9NOCA</name>
<keyword evidence="2 4" id="KW-0238">DNA-binding</keyword>
<dbReference type="PROSITE" id="PS50977">
    <property type="entry name" value="HTH_TETR_2"/>
    <property type="match status" value="1"/>
</dbReference>
<dbReference type="Pfam" id="PF21993">
    <property type="entry name" value="TetR_C_13_2"/>
    <property type="match status" value="1"/>
</dbReference>
<dbReference type="InterPro" id="IPR009057">
    <property type="entry name" value="Homeodomain-like_sf"/>
</dbReference>
<gene>
    <name evidence="6" type="ORF">NDR86_00170</name>
</gene>
<dbReference type="InterPro" id="IPR036271">
    <property type="entry name" value="Tet_transcr_reg_TetR-rel_C_sf"/>
</dbReference>
<dbReference type="Proteomes" id="UP001139157">
    <property type="component" value="Unassembled WGS sequence"/>
</dbReference>
<evidence type="ECO:0000256" key="1">
    <source>
        <dbReference type="ARBA" id="ARBA00023015"/>
    </source>
</evidence>
<evidence type="ECO:0000313" key="7">
    <source>
        <dbReference type="Proteomes" id="UP001139157"/>
    </source>
</evidence>
<keyword evidence="1" id="KW-0805">Transcription regulation</keyword>
<feature type="domain" description="HTH tetR-type" evidence="5">
    <location>
        <begin position="5"/>
        <end position="65"/>
    </location>
</feature>
<dbReference type="PRINTS" id="PR00455">
    <property type="entry name" value="HTHTETR"/>
</dbReference>
<evidence type="ECO:0000259" key="5">
    <source>
        <dbReference type="PROSITE" id="PS50977"/>
    </source>
</evidence>
<comment type="caution">
    <text evidence="6">The sequence shown here is derived from an EMBL/GenBank/DDBJ whole genome shotgun (WGS) entry which is preliminary data.</text>
</comment>
<dbReference type="AlphaFoldDB" id="A0A9X2IWH1"/>
<dbReference type="PANTHER" id="PTHR47506:SF3">
    <property type="entry name" value="HTH-TYPE TRANSCRIPTIONAL REGULATOR LMRA"/>
    <property type="match status" value="1"/>
</dbReference>
<organism evidence="6 7">
    <name type="scientific">Nocardia pulmonis</name>
    <dbReference type="NCBI Taxonomy" id="2951408"/>
    <lineage>
        <taxon>Bacteria</taxon>
        <taxon>Bacillati</taxon>
        <taxon>Actinomycetota</taxon>
        <taxon>Actinomycetes</taxon>
        <taxon>Mycobacteriales</taxon>
        <taxon>Nocardiaceae</taxon>
        <taxon>Nocardia</taxon>
    </lineage>
</organism>
<dbReference type="Pfam" id="PF00440">
    <property type="entry name" value="TetR_N"/>
    <property type="match status" value="1"/>
</dbReference>
<dbReference type="SUPFAM" id="SSF48498">
    <property type="entry name" value="Tetracyclin repressor-like, C-terminal domain"/>
    <property type="match status" value="1"/>
</dbReference>
<evidence type="ECO:0000256" key="4">
    <source>
        <dbReference type="PROSITE-ProRule" id="PRU00335"/>
    </source>
</evidence>
<proteinExistence type="predicted"/>
<dbReference type="RefSeq" id="WP_251908764.1">
    <property type="nucleotide sequence ID" value="NZ_JAMRXG010000001.1"/>
</dbReference>
<dbReference type="SUPFAM" id="SSF46689">
    <property type="entry name" value="Homeodomain-like"/>
    <property type="match status" value="1"/>
</dbReference>
<dbReference type="InterPro" id="IPR054156">
    <property type="entry name" value="YxaF_TetR_C"/>
</dbReference>
<dbReference type="GO" id="GO:0003677">
    <property type="term" value="F:DNA binding"/>
    <property type="evidence" value="ECO:0007669"/>
    <property type="project" value="UniProtKB-UniRule"/>
</dbReference>
<keyword evidence="7" id="KW-1185">Reference proteome</keyword>
<accession>A0A9X2IWH1</accession>
<dbReference type="PANTHER" id="PTHR47506">
    <property type="entry name" value="TRANSCRIPTIONAL REGULATORY PROTEIN"/>
    <property type="match status" value="1"/>
</dbReference>
<evidence type="ECO:0000256" key="3">
    <source>
        <dbReference type="ARBA" id="ARBA00023163"/>
    </source>
</evidence>
<keyword evidence="3" id="KW-0804">Transcription</keyword>
<dbReference type="Gene3D" id="1.10.357.10">
    <property type="entry name" value="Tetracycline Repressor, domain 2"/>
    <property type="match status" value="1"/>
</dbReference>